<dbReference type="GO" id="GO:0005829">
    <property type="term" value="C:cytosol"/>
    <property type="evidence" value="ECO:0007669"/>
    <property type="project" value="TreeGrafter"/>
</dbReference>
<feature type="transmembrane region" description="Helical" evidence="3">
    <location>
        <begin position="263"/>
        <end position="286"/>
    </location>
</feature>
<keyword evidence="3" id="KW-1133">Transmembrane helix</keyword>
<dbReference type="InterPro" id="IPR032259">
    <property type="entry name" value="HIBYL-CoA-H"/>
</dbReference>
<evidence type="ECO:0000259" key="4">
    <source>
        <dbReference type="Pfam" id="PF16113"/>
    </source>
</evidence>
<proteinExistence type="inferred from homology"/>
<sequence>MRRLVFGLQRLKPCALLVSLSRCKPNTSFSAQSNYSHSSARLFATMSGSADEFVRGSIFSNGLAVITLDRPKALNAMNLEMDIKYKEYLDEWESNPNVKCVLVESSSSRAFSAGILPSLYAFYDMLLHNFRNAIIIFGKFIIVFAAEYSLICKIFDYQKPYICFMDGVTMGFGIGLSGHGRYRIITERTLLAMPENGIGLFPDVGFAYIAAQSPGGGAVGSYLAMTGKRISSPAEALYVGLGTHYVPSGNLASLREALHSYNLYMLAATIFLVVLMFIGFVCVVAVSEWAHDALQGLGKGAPFSLYLTKKHFSEVASAHRNDEHHLSKLHGVMKTEYRIALRSSLRHDFTEGVRAVLVDKDQNPKWNPARLEDVNINEVESAFEPLPTEIELNV</sequence>
<evidence type="ECO:0000256" key="3">
    <source>
        <dbReference type="SAM" id="Phobius"/>
    </source>
</evidence>
<evidence type="ECO:0000313" key="6">
    <source>
        <dbReference type="Proteomes" id="UP000829196"/>
    </source>
</evidence>
<dbReference type="PANTHER" id="PTHR43176:SF5">
    <property type="entry name" value="3-HYDROXYISOBUTYRYL-COA HYDROLASE-LIKE PROTEIN 4, MITOCHONDRIAL"/>
    <property type="match status" value="1"/>
</dbReference>
<comment type="caution">
    <text evidence="5">The sequence shown here is derived from an EMBL/GenBank/DDBJ whole genome shotgun (WGS) entry which is preliminary data.</text>
</comment>
<keyword evidence="1 2" id="KW-0378">Hydrolase</keyword>
<comment type="catalytic activity">
    <reaction evidence="2">
        <text>3-hydroxy-2-methylpropanoyl-CoA + H2O = 3-hydroxy-2-methylpropanoate + CoA + H(+)</text>
        <dbReference type="Rhea" id="RHEA:20888"/>
        <dbReference type="ChEBI" id="CHEBI:11805"/>
        <dbReference type="ChEBI" id="CHEBI:15377"/>
        <dbReference type="ChEBI" id="CHEBI:15378"/>
        <dbReference type="ChEBI" id="CHEBI:57287"/>
        <dbReference type="ChEBI" id="CHEBI:57340"/>
        <dbReference type="EC" id="3.1.2.4"/>
    </reaction>
</comment>
<dbReference type="AlphaFoldDB" id="A0A8T3ACT3"/>
<dbReference type="InterPro" id="IPR045004">
    <property type="entry name" value="ECH_dom"/>
</dbReference>
<dbReference type="GO" id="GO:0003860">
    <property type="term" value="F:3-hydroxyisobutyryl-CoA hydrolase activity"/>
    <property type="evidence" value="ECO:0007669"/>
    <property type="project" value="UniProtKB-UniRule"/>
</dbReference>
<dbReference type="GO" id="GO:0006574">
    <property type="term" value="P:L-valine catabolic process"/>
    <property type="evidence" value="ECO:0007669"/>
    <property type="project" value="UniProtKB-UniRule"/>
</dbReference>
<feature type="domain" description="Enoyl-CoA hydratase/isomerase" evidence="4">
    <location>
        <begin position="287"/>
        <end position="383"/>
    </location>
</feature>
<keyword evidence="3" id="KW-0812">Transmembrane</keyword>
<dbReference type="EMBL" id="JAGYWB010000017">
    <property type="protein sequence ID" value="KAI0493873.1"/>
    <property type="molecule type" value="Genomic_DNA"/>
</dbReference>
<accession>A0A8T3ACT3</accession>
<dbReference type="CDD" id="cd06558">
    <property type="entry name" value="crotonase-like"/>
    <property type="match status" value="1"/>
</dbReference>
<dbReference type="SUPFAM" id="SSF52096">
    <property type="entry name" value="ClpP/crotonase"/>
    <property type="match status" value="1"/>
</dbReference>
<comment type="pathway">
    <text evidence="2">Amino-acid degradation; L-valine degradation.</text>
</comment>
<evidence type="ECO:0000313" key="5">
    <source>
        <dbReference type="EMBL" id="KAI0493873.1"/>
    </source>
</evidence>
<comment type="function">
    <text evidence="2">Hydrolyzes 3-hydroxyisobutyryl-CoA (HIBYL-CoA), a saline catabolite. Has high activity toward isobutyryl-CoA. Could be an isobutyryl-CoA dehydrogenase that functions in valine catabolism.</text>
</comment>
<gene>
    <name evidence="5" type="ORF">KFK09_023999</name>
</gene>
<dbReference type="Pfam" id="PF16113">
    <property type="entry name" value="ECH_2"/>
    <property type="match status" value="2"/>
</dbReference>
<dbReference type="Proteomes" id="UP000829196">
    <property type="component" value="Unassembled WGS sequence"/>
</dbReference>
<evidence type="ECO:0000256" key="2">
    <source>
        <dbReference type="RuleBase" id="RU369070"/>
    </source>
</evidence>
<dbReference type="Gene3D" id="3.90.226.10">
    <property type="entry name" value="2-enoyl-CoA Hydratase, Chain A, domain 1"/>
    <property type="match status" value="1"/>
</dbReference>
<keyword evidence="6" id="KW-1185">Reference proteome</keyword>
<name>A0A8T3ACT3_DENNO</name>
<dbReference type="InterPro" id="IPR029045">
    <property type="entry name" value="ClpP/crotonase-like_dom_sf"/>
</dbReference>
<dbReference type="OrthoDB" id="16820at2759"/>
<protein>
    <recommendedName>
        <fullName evidence="2">3-hydroxyisobutyryl-CoA hydrolase</fullName>
        <shortName evidence="2">HIB-CoA hydrolase</shortName>
        <shortName evidence="2">HIBYL-CoA-H</shortName>
        <ecNumber evidence="2">3.1.2.4</ecNumber>
    </recommendedName>
    <alternativeName>
        <fullName evidence="2">3-hydroxyisobutyryl-coenzyme A hydrolase</fullName>
    </alternativeName>
</protein>
<keyword evidence="3" id="KW-0472">Membrane</keyword>
<dbReference type="SMR" id="A0A8T3ACT3"/>
<reference evidence="5" key="1">
    <citation type="journal article" date="2022" name="Front. Genet.">
        <title>Chromosome-Scale Assembly of the Dendrobium nobile Genome Provides Insights Into the Molecular Mechanism of the Biosynthesis of the Medicinal Active Ingredient of Dendrobium.</title>
        <authorList>
            <person name="Xu Q."/>
            <person name="Niu S.-C."/>
            <person name="Li K.-L."/>
            <person name="Zheng P.-J."/>
            <person name="Zhang X.-J."/>
            <person name="Jia Y."/>
            <person name="Liu Y."/>
            <person name="Niu Y.-X."/>
            <person name="Yu L.-H."/>
            <person name="Chen D.-F."/>
            <person name="Zhang G.-Q."/>
        </authorList>
    </citation>
    <scope>NUCLEOTIDE SEQUENCE</scope>
    <source>
        <tissue evidence="5">Leaf</tissue>
    </source>
</reference>
<dbReference type="PANTHER" id="PTHR43176">
    <property type="entry name" value="3-HYDROXYISOBUTYRYL-COA HYDROLASE-RELATED"/>
    <property type="match status" value="1"/>
</dbReference>
<evidence type="ECO:0000256" key="1">
    <source>
        <dbReference type="ARBA" id="ARBA00022801"/>
    </source>
</evidence>
<feature type="domain" description="Enoyl-CoA hydratase/isomerase" evidence="4">
    <location>
        <begin position="64"/>
        <end position="261"/>
    </location>
</feature>
<feature type="transmembrane region" description="Helical" evidence="3">
    <location>
        <begin position="133"/>
        <end position="151"/>
    </location>
</feature>
<dbReference type="EC" id="3.1.2.4" evidence="2"/>
<comment type="similarity">
    <text evidence="2">Belongs to the enoyl-CoA hydratase/isomerase family.</text>
</comment>
<organism evidence="5 6">
    <name type="scientific">Dendrobium nobile</name>
    <name type="common">Orchid</name>
    <dbReference type="NCBI Taxonomy" id="94219"/>
    <lineage>
        <taxon>Eukaryota</taxon>
        <taxon>Viridiplantae</taxon>
        <taxon>Streptophyta</taxon>
        <taxon>Embryophyta</taxon>
        <taxon>Tracheophyta</taxon>
        <taxon>Spermatophyta</taxon>
        <taxon>Magnoliopsida</taxon>
        <taxon>Liliopsida</taxon>
        <taxon>Asparagales</taxon>
        <taxon>Orchidaceae</taxon>
        <taxon>Epidendroideae</taxon>
        <taxon>Malaxideae</taxon>
        <taxon>Dendrobiinae</taxon>
        <taxon>Dendrobium</taxon>
    </lineage>
</organism>